<dbReference type="InterPro" id="IPR005110">
    <property type="entry name" value="MoeA_linker/N"/>
</dbReference>
<dbReference type="FunFam" id="2.170.190.11:FF:000001">
    <property type="entry name" value="Molybdopterin molybdenumtransferase"/>
    <property type="match status" value="1"/>
</dbReference>
<dbReference type="InterPro" id="IPR038987">
    <property type="entry name" value="MoeA-like"/>
</dbReference>
<dbReference type="Pfam" id="PF03453">
    <property type="entry name" value="MoeA_N"/>
    <property type="match status" value="1"/>
</dbReference>
<dbReference type="PANTHER" id="PTHR10192:SF5">
    <property type="entry name" value="GEPHYRIN"/>
    <property type="match status" value="1"/>
</dbReference>
<evidence type="ECO:0000259" key="3">
    <source>
        <dbReference type="SMART" id="SM00852"/>
    </source>
</evidence>
<dbReference type="SUPFAM" id="SSF53218">
    <property type="entry name" value="Molybdenum cofactor biosynthesis proteins"/>
    <property type="match status" value="1"/>
</dbReference>
<dbReference type="NCBIfam" id="NF045515">
    <property type="entry name" value="Glp_gephyrin"/>
    <property type="match status" value="1"/>
</dbReference>
<dbReference type="Gene3D" id="3.40.980.10">
    <property type="entry name" value="MoaB/Mog-like domain"/>
    <property type="match status" value="1"/>
</dbReference>
<dbReference type="GO" id="GO:0005737">
    <property type="term" value="C:cytoplasm"/>
    <property type="evidence" value="ECO:0007669"/>
    <property type="project" value="TreeGrafter"/>
</dbReference>
<dbReference type="HOGENOM" id="CLU_010186_7_2_2"/>
<dbReference type="Pfam" id="PF00994">
    <property type="entry name" value="MoCF_biosynth"/>
    <property type="match status" value="1"/>
</dbReference>
<dbReference type="GO" id="GO:0006777">
    <property type="term" value="P:Mo-molybdopterin cofactor biosynthetic process"/>
    <property type="evidence" value="ECO:0007669"/>
    <property type="project" value="UniProtKB-KW"/>
</dbReference>
<dbReference type="STRING" id="523846.Mfer_0407"/>
<dbReference type="InterPro" id="IPR036135">
    <property type="entry name" value="MoeA_linker/N_sf"/>
</dbReference>
<dbReference type="UniPathway" id="UPA00344"/>
<dbReference type="AlphaFoldDB" id="E3GY27"/>
<keyword evidence="2" id="KW-0501">Molybdenum cofactor biosynthesis</keyword>
<dbReference type="GO" id="GO:0061599">
    <property type="term" value="F:molybdopterin molybdotransferase activity"/>
    <property type="evidence" value="ECO:0007669"/>
    <property type="project" value="TreeGrafter"/>
</dbReference>
<dbReference type="CDD" id="cd00887">
    <property type="entry name" value="MoeA"/>
    <property type="match status" value="1"/>
</dbReference>
<evidence type="ECO:0000313" key="5">
    <source>
        <dbReference type="Proteomes" id="UP000002315"/>
    </source>
</evidence>
<dbReference type="InterPro" id="IPR001453">
    <property type="entry name" value="MoaB/Mog_dom"/>
</dbReference>
<feature type="domain" description="MoaB/Mog" evidence="3">
    <location>
        <begin position="185"/>
        <end position="321"/>
    </location>
</feature>
<gene>
    <name evidence="4" type="ordered locus">Mfer_0407</name>
</gene>
<comment type="pathway">
    <text evidence="1">Cofactor biosynthesis; molybdopterin biosynthesis.</text>
</comment>
<dbReference type="SUPFAM" id="SSF63867">
    <property type="entry name" value="MoeA C-terminal domain-like"/>
    <property type="match status" value="1"/>
</dbReference>
<dbReference type="InterPro" id="IPR036688">
    <property type="entry name" value="MoeA_C_domain_IV_sf"/>
</dbReference>
<accession>E3GY27</accession>
<dbReference type="OrthoDB" id="31371at2157"/>
<dbReference type="Pfam" id="PF03454">
    <property type="entry name" value="MoeA_C"/>
    <property type="match status" value="1"/>
</dbReference>
<dbReference type="Gene3D" id="2.40.340.10">
    <property type="entry name" value="MoeA, C-terminal, domain IV"/>
    <property type="match status" value="1"/>
</dbReference>
<reference evidence="4 5" key="1">
    <citation type="journal article" date="2010" name="Stand. Genomic Sci.">
        <title>Complete genome sequence of Methanothermus fervidus type strain (V24S).</title>
        <authorList>
            <person name="Anderson I."/>
            <person name="Djao O.D."/>
            <person name="Misra M."/>
            <person name="Chertkov O."/>
            <person name="Nolan M."/>
            <person name="Lucas S."/>
            <person name="Lapidus A."/>
            <person name="Del Rio T.G."/>
            <person name="Tice H."/>
            <person name="Cheng J.F."/>
            <person name="Tapia R."/>
            <person name="Han C."/>
            <person name="Goodwin L."/>
            <person name="Pitluck S."/>
            <person name="Liolios K."/>
            <person name="Ivanova N."/>
            <person name="Mavromatis K."/>
            <person name="Mikhailova N."/>
            <person name="Pati A."/>
            <person name="Brambilla E."/>
            <person name="Chen A."/>
            <person name="Palaniappan K."/>
            <person name="Land M."/>
            <person name="Hauser L."/>
            <person name="Chang Y.J."/>
            <person name="Jeffries C.D."/>
            <person name="Sikorski J."/>
            <person name="Spring S."/>
            <person name="Rohde M."/>
            <person name="Eichinger K."/>
            <person name="Huber H."/>
            <person name="Wirth R."/>
            <person name="Goker M."/>
            <person name="Detter J.C."/>
            <person name="Woyke T."/>
            <person name="Bristow J."/>
            <person name="Eisen J.A."/>
            <person name="Markowitz V."/>
            <person name="Hugenholtz P."/>
            <person name="Klenk H.P."/>
            <person name="Kyrpides N.C."/>
        </authorList>
    </citation>
    <scope>NUCLEOTIDE SEQUENCE [LARGE SCALE GENOMIC DNA]</scope>
    <source>
        <strain evidence="5">ATCC 43054 / DSM 2088 / JCM 10308 / V24 S</strain>
    </source>
</reference>
<dbReference type="Gene3D" id="2.170.190.11">
    <property type="entry name" value="Molybdopterin biosynthesis moea protein, domain 3"/>
    <property type="match status" value="1"/>
</dbReference>
<dbReference type="Proteomes" id="UP000002315">
    <property type="component" value="Chromosome"/>
</dbReference>
<dbReference type="PANTHER" id="PTHR10192">
    <property type="entry name" value="MOLYBDOPTERIN BIOSYNTHESIS PROTEIN"/>
    <property type="match status" value="1"/>
</dbReference>
<dbReference type="SUPFAM" id="SSF63882">
    <property type="entry name" value="MoeA N-terminal region -like"/>
    <property type="match status" value="1"/>
</dbReference>
<dbReference type="NCBIfam" id="TIGR00177">
    <property type="entry name" value="molyb_syn"/>
    <property type="match status" value="1"/>
</dbReference>
<name>E3GY27_METFV</name>
<protein>
    <submittedName>
        <fullName evidence="4">Molybdenum cofactor synthesis domain protein</fullName>
    </submittedName>
</protein>
<evidence type="ECO:0000256" key="2">
    <source>
        <dbReference type="ARBA" id="ARBA00023150"/>
    </source>
</evidence>
<dbReference type="KEGG" id="mfv:Mfer_0407"/>
<dbReference type="InterPro" id="IPR005111">
    <property type="entry name" value="MoeA_C_domain_IV"/>
</dbReference>
<proteinExistence type="predicted"/>
<evidence type="ECO:0000256" key="1">
    <source>
        <dbReference type="ARBA" id="ARBA00005046"/>
    </source>
</evidence>
<evidence type="ECO:0000313" key="4">
    <source>
        <dbReference type="EMBL" id="ADP77209.1"/>
    </source>
</evidence>
<sequence>MFFTKLFSINEVYKILEKEQKILDLEVVRLENAYKRICAKDIVSKLDSPPFDRAAMDGYAVKAEDTFQASEDNPVELKVIDRISAGSASNKKINSGEAIKVNTGAPLPPGANAVIMEEYVLEKNDDKILITKRVTPLENVSLKGEDIKRGDKVIKKGQILRSQELGALASAGYSKIEVYKRPKVNIIVTGDELVEPKESLKLGEIINSNKYIMLGMVKSTNAIPNVKHCNDNPTQLKEMLLEAKEKYDLIITTGGTAVSESDIVVDTVDEIGKVFFHGTAIQPGKAMAFGKIDGTPIFMLSGYPVAAMVQFDIFVRPYLLRMQGIDFEHQIVKRITKKKIISSLGRTTFVRGIADDKYVTPILSKGSGIIRSMVKANCYIVVDENVEGIYKGEECDVILFNSFTLGV</sequence>
<keyword evidence="5" id="KW-1185">Reference proteome</keyword>
<dbReference type="SMART" id="SM00852">
    <property type="entry name" value="MoCF_biosynth"/>
    <property type="match status" value="1"/>
</dbReference>
<dbReference type="Gene3D" id="3.90.105.10">
    <property type="entry name" value="Molybdopterin biosynthesis moea protein, domain 2"/>
    <property type="match status" value="1"/>
</dbReference>
<dbReference type="EMBL" id="CP002278">
    <property type="protein sequence ID" value="ADP77209.1"/>
    <property type="molecule type" value="Genomic_DNA"/>
</dbReference>
<dbReference type="InterPro" id="IPR036425">
    <property type="entry name" value="MoaB/Mog-like_dom_sf"/>
</dbReference>
<organism evidence="4 5">
    <name type="scientific">Methanothermus fervidus (strain ATCC 43054 / DSM 2088 / JCM 10308 / V24 S)</name>
    <dbReference type="NCBI Taxonomy" id="523846"/>
    <lineage>
        <taxon>Archaea</taxon>
        <taxon>Methanobacteriati</taxon>
        <taxon>Methanobacteriota</taxon>
        <taxon>Methanomada group</taxon>
        <taxon>Methanobacteria</taxon>
        <taxon>Methanobacteriales</taxon>
        <taxon>Methanothermaceae</taxon>
        <taxon>Methanothermus</taxon>
    </lineage>
</organism>